<feature type="region of interest" description="Disordered" evidence="1">
    <location>
        <begin position="59"/>
        <end position="100"/>
    </location>
</feature>
<sequence>MSVFGVFATVLTIIYVIYYAWMIGRDLYGKKDQQTSKQETFEVASEETEEVITEVREMGDGFSFSTDPKEEEPEVEVEDHNETIESQEEETDEEETPPTQADHAIVTLYNEGMEEIKPEHSKVFESSEFITALMNVDTVPGNLLKTTRNEL</sequence>
<evidence type="ECO:0000256" key="1">
    <source>
        <dbReference type="SAM" id="MobiDB-lite"/>
    </source>
</evidence>
<dbReference type="Proteomes" id="UP000181870">
    <property type="component" value="Unassembled WGS sequence"/>
</dbReference>
<proteinExistence type="predicted"/>
<dbReference type="RefSeq" id="WP_074635703.1">
    <property type="nucleotide sequence ID" value="NZ_FNDO01000002.1"/>
</dbReference>
<reference evidence="3 4" key="1">
    <citation type="submission" date="2016-10" db="EMBL/GenBank/DDBJ databases">
        <authorList>
            <person name="de Groot N.N."/>
        </authorList>
    </citation>
    <scope>NUCLEOTIDE SEQUENCE [LARGE SCALE GENOMIC DNA]</scope>
    <source>
        <strain evidence="3 4">NLAE-zl-C57</strain>
    </source>
</reference>
<evidence type="ECO:0000313" key="4">
    <source>
        <dbReference type="Proteomes" id="UP000181870"/>
    </source>
</evidence>
<feature type="transmembrane region" description="Helical" evidence="2">
    <location>
        <begin position="6"/>
        <end position="24"/>
    </location>
</feature>
<keyword evidence="2" id="KW-0812">Transmembrane</keyword>
<evidence type="ECO:0000313" key="3">
    <source>
        <dbReference type="EMBL" id="SDH19636.1"/>
    </source>
</evidence>
<accession>A0A1G8AFL3</accession>
<name>A0A1G8AFL3_BACOV</name>
<feature type="compositionally biased region" description="Acidic residues" evidence="1">
    <location>
        <begin position="84"/>
        <end position="96"/>
    </location>
</feature>
<protein>
    <submittedName>
        <fullName evidence="3">Uncharacterized protein</fullName>
    </submittedName>
</protein>
<dbReference type="AlphaFoldDB" id="A0A1G8AFL3"/>
<keyword evidence="2" id="KW-0472">Membrane</keyword>
<dbReference type="EMBL" id="FNDO01000002">
    <property type="protein sequence ID" value="SDH19636.1"/>
    <property type="molecule type" value="Genomic_DNA"/>
</dbReference>
<gene>
    <name evidence="3" type="ORF">SAMN05192582_1002159</name>
</gene>
<evidence type="ECO:0000256" key="2">
    <source>
        <dbReference type="SAM" id="Phobius"/>
    </source>
</evidence>
<organism evidence="3 4">
    <name type="scientific">Bacteroides ovatus</name>
    <dbReference type="NCBI Taxonomy" id="28116"/>
    <lineage>
        <taxon>Bacteria</taxon>
        <taxon>Pseudomonadati</taxon>
        <taxon>Bacteroidota</taxon>
        <taxon>Bacteroidia</taxon>
        <taxon>Bacteroidales</taxon>
        <taxon>Bacteroidaceae</taxon>
        <taxon>Bacteroides</taxon>
    </lineage>
</organism>
<keyword evidence="2" id="KW-1133">Transmembrane helix</keyword>